<organism evidence="2 3">
    <name type="scientific">Xanthomonas theicola</name>
    <dbReference type="NCBI Taxonomy" id="56464"/>
    <lineage>
        <taxon>Bacteria</taxon>
        <taxon>Pseudomonadati</taxon>
        <taxon>Pseudomonadota</taxon>
        <taxon>Gammaproteobacteria</taxon>
        <taxon>Lysobacterales</taxon>
        <taxon>Lysobacteraceae</taxon>
        <taxon>Xanthomonas</taxon>
    </lineage>
</organism>
<protein>
    <recommendedName>
        <fullName evidence="4">Lipoprotein</fullName>
    </recommendedName>
</protein>
<evidence type="ECO:0000313" key="3">
    <source>
        <dbReference type="Proteomes" id="UP000239898"/>
    </source>
</evidence>
<sequence length="78" mass="8308">MKKTAPRPRPSLLLLLLACVTAASSCATTSPPAAPAYCPKASPAPSNVMRTPNYEQRLRELLFKSGETPTTKSTPPKP</sequence>
<name>A0A2S6ZE42_9XANT</name>
<dbReference type="AlphaFoldDB" id="A0A2S6ZE42"/>
<reference evidence="2 3" key="1">
    <citation type="submission" date="2016-08" db="EMBL/GenBank/DDBJ databases">
        <title>Evolution of the type three secretion system and type three effector repertoires in Xanthomonas.</title>
        <authorList>
            <person name="Merda D."/>
            <person name="Briand M."/>
            <person name="Bosis E."/>
            <person name="Rousseau C."/>
            <person name="Portier P."/>
            <person name="Jacques M.-A."/>
            <person name="Fischer-Le Saux M."/>
        </authorList>
    </citation>
    <scope>NUCLEOTIDE SEQUENCE [LARGE SCALE GENOMIC DNA]</scope>
    <source>
        <strain evidence="2 3">CFBP 4691</strain>
    </source>
</reference>
<evidence type="ECO:0008006" key="4">
    <source>
        <dbReference type="Google" id="ProtNLM"/>
    </source>
</evidence>
<evidence type="ECO:0000313" key="2">
    <source>
        <dbReference type="EMBL" id="PPT90429.1"/>
    </source>
</evidence>
<accession>A0A2S6ZE42</accession>
<comment type="caution">
    <text evidence="2">The sequence shown here is derived from an EMBL/GenBank/DDBJ whole genome shotgun (WGS) entry which is preliminary data.</text>
</comment>
<gene>
    <name evidence="2" type="ORF">XthCFBP4691_12470</name>
</gene>
<dbReference type="Proteomes" id="UP000239898">
    <property type="component" value="Unassembled WGS sequence"/>
</dbReference>
<keyword evidence="1" id="KW-0732">Signal</keyword>
<feature type="signal peptide" evidence="1">
    <location>
        <begin position="1"/>
        <end position="27"/>
    </location>
</feature>
<dbReference type="EMBL" id="MIGX01000058">
    <property type="protein sequence ID" value="PPT90429.1"/>
    <property type="molecule type" value="Genomic_DNA"/>
</dbReference>
<evidence type="ECO:0000256" key="1">
    <source>
        <dbReference type="SAM" id="SignalP"/>
    </source>
</evidence>
<feature type="chain" id="PRO_5015454199" description="Lipoprotein" evidence="1">
    <location>
        <begin position="28"/>
        <end position="78"/>
    </location>
</feature>
<keyword evidence="3" id="KW-1185">Reference proteome</keyword>
<dbReference type="PROSITE" id="PS51257">
    <property type="entry name" value="PROKAR_LIPOPROTEIN"/>
    <property type="match status" value="1"/>
</dbReference>
<proteinExistence type="predicted"/>